<dbReference type="EMBL" id="CP045119">
    <property type="protein sequence ID" value="QIN84754.1"/>
    <property type="molecule type" value="Genomic_DNA"/>
</dbReference>
<dbReference type="GO" id="GO:0004458">
    <property type="term" value="F:D-lactate dehydrogenase (cytochrome) activity"/>
    <property type="evidence" value="ECO:0007669"/>
    <property type="project" value="TreeGrafter"/>
</dbReference>
<dbReference type="PANTHER" id="PTHR11748:SF111">
    <property type="entry name" value="D-LACTATE DEHYDROGENASE, MITOCHONDRIAL-RELATED"/>
    <property type="match status" value="1"/>
</dbReference>
<dbReference type="InterPro" id="IPR016169">
    <property type="entry name" value="FAD-bd_PCMH_sub2"/>
</dbReference>
<protein>
    <submittedName>
        <fullName evidence="3">FAD-binding protein</fullName>
    </submittedName>
</protein>
<dbReference type="GO" id="GO:1903457">
    <property type="term" value="P:lactate catabolic process"/>
    <property type="evidence" value="ECO:0007669"/>
    <property type="project" value="TreeGrafter"/>
</dbReference>
<name>A0A6G8QE19_9ACTN</name>
<dbReference type="GO" id="GO:0071949">
    <property type="term" value="F:FAD binding"/>
    <property type="evidence" value="ECO:0007669"/>
    <property type="project" value="InterPro"/>
</dbReference>
<dbReference type="InterPro" id="IPR006094">
    <property type="entry name" value="Oxid_FAD_bind_N"/>
</dbReference>
<organism evidence="3 4">
    <name type="scientific">Rubrobacter tropicus</name>
    <dbReference type="NCBI Taxonomy" id="2653851"/>
    <lineage>
        <taxon>Bacteria</taxon>
        <taxon>Bacillati</taxon>
        <taxon>Actinomycetota</taxon>
        <taxon>Rubrobacteria</taxon>
        <taxon>Rubrobacterales</taxon>
        <taxon>Rubrobacteraceae</taxon>
        <taxon>Rubrobacter</taxon>
    </lineage>
</organism>
<dbReference type="InterPro" id="IPR016166">
    <property type="entry name" value="FAD-bd_PCMH"/>
</dbReference>
<dbReference type="SUPFAM" id="SSF56176">
    <property type="entry name" value="FAD-binding/transporter-associated domain-like"/>
    <property type="match status" value="1"/>
</dbReference>
<dbReference type="Gene3D" id="3.30.465.10">
    <property type="match status" value="1"/>
</dbReference>
<dbReference type="KEGG" id="rub:GBA63_20480"/>
<dbReference type="Proteomes" id="UP000501452">
    <property type="component" value="Chromosome"/>
</dbReference>
<dbReference type="AlphaFoldDB" id="A0A6G8QE19"/>
<keyword evidence="4" id="KW-1185">Reference proteome</keyword>
<dbReference type="InterPro" id="IPR036318">
    <property type="entry name" value="FAD-bd_PCMH-like_sf"/>
</dbReference>
<gene>
    <name evidence="3" type="ORF">GBA63_20480</name>
</gene>
<feature type="domain" description="FAD-binding PCMH-type" evidence="2">
    <location>
        <begin position="24"/>
        <end position="196"/>
    </location>
</feature>
<reference evidence="3 4" key="1">
    <citation type="submission" date="2019-10" db="EMBL/GenBank/DDBJ databases">
        <title>Rubrobacter sp nov SCSIO 52090 isolated from a deep-sea sediment in the South China Sea.</title>
        <authorList>
            <person name="Chen R.W."/>
        </authorList>
    </citation>
    <scope>NUCLEOTIDE SEQUENCE [LARGE SCALE GENOMIC DNA]</scope>
    <source>
        <strain evidence="3 4">SCSIO 52909</strain>
    </source>
</reference>
<comment type="similarity">
    <text evidence="1">Belongs to the FAD-binding oxidoreductase/transferase type 4 family.</text>
</comment>
<dbReference type="GO" id="GO:0008720">
    <property type="term" value="F:D-lactate dehydrogenase (NAD+) activity"/>
    <property type="evidence" value="ECO:0007669"/>
    <property type="project" value="TreeGrafter"/>
</dbReference>
<dbReference type="Pfam" id="PF01565">
    <property type="entry name" value="FAD_binding_4"/>
    <property type="match status" value="1"/>
</dbReference>
<dbReference type="PANTHER" id="PTHR11748">
    <property type="entry name" value="D-LACTATE DEHYDROGENASE"/>
    <property type="match status" value="1"/>
</dbReference>
<dbReference type="RefSeq" id="WP_166179259.1">
    <property type="nucleotide sequence ID" value="NZ_CP045119.1"/>
</dbReference>
<evidence type="ECO:0000259" key="2">
    <source>
        <dbReference type="PROSITE" id="PS51387"/>
    </source>
</evidence>
<accession>A0A6G8QE19</accession>
<evidence type="ECO:0000313" key="3">
    <source>
        <dbReference type="EMBL" id="QIN84754.1"/>
    </source>
</evidence>
<evidence type="ECO:0000256" key="1">
    <source>
        <dbReference type="ARBA" id="ARBA00008000"/>
    </source>
</evidence>
<proteinExistence type="inferred from homology"/>
<sequence>MAETRYQEAIEALAAAFGDRLGLTRPGGEAFLSPAGVEEARLMAEISNRYSVPLVPLGAGTGNGSTPEGPTPERGVLVRFDLMQDVRLPENDETWVEAGPGASWLNLDDELRARARGLAVYPTSAPRATVGGWLATDGLGVGSFEFGRLRENVLSATVVSARGDLREIPGEDLASLSRPEGSGSIVVGARLRTRRADADAPLAAAFGSAANLAATVESLSDSRPPLWHLAFLNPVLARARHLEGEYLLFGAYPREREEGVAGPLGEAVGKNRGRLLCAADAYRVWGERFFPVTPSAASVPEVVREVVPLTEVRDALARAEGRGTVATQGSVSRSGEALLLTFEEERL</sequence>
<evidence type="ECO:0000313" key="4">
    <source>
        <dbReference type="Proteomes" id="UP000501452"/>
    </source>
</evidence>
<dbReference type="PROSITE" id="PS51387">
    <property type="entry name" value="FAD_PCMH"/>
    <property type="match status" value="1"/>
</dbReference>